<dbReference type="GO" id="GO:0006086">
    <property type="term" value="P:pyruvate decarboxylation to acetyl-CoA"/>
    <property type="evidence" value="ECO:0007669"/>
    <property type="project" value="InterPro"/>
</dbReference>
<dbReference type="InterPro" id="IPR045257">
    <property type="entry name" value="E2/Pdx1"/>
</dbReference>
<dbReference type="InterPro" id="IPR036625">
    <property type="entry name" value="E3-bd_dom_sf"/>
</dbReference>
<evidence type="ECO:0000313" key="7">
    <source>
        <dbReference type="EMBL" id="SHI14121.1"/>
    </source>
</evidence>
<dbReference type="InterPro" id="IPR003016">
    <property type="entry name" value="2-oxoA_DH_lipoyl-BS"/>
</dbReference>
<keyword evidence="4 7" id="KW-0808">Transferase</keyword>
<dbReference type="GO" id="GO:0045254">
    <property type="term" value="C:pyruvate dehydrogenase complex"/>
    <property type="evidence" value="ECO:0007669"/>
    <property type="project" value="InterPro"/>
</dbReference>
<dbReference type="Gene3D" id="4.10.320.10">
    <property type="entry name" value="E3-binding domain"/>
    <property type="match status" value="2"/>
</dbReference>
<evidence type="ECO:0000256" key="2">
    <source>
        <dbReference type="ARBA" id="ARBA00007317"/>
    </source>
</evidence>
<dbReference type="STRING" id="1123281.SAMN02745180_02360"/>
<evidence type="ECO:0000313" key="8">
    <source>
        <dbReference type="Proteomes" id="UP000184389"/>
    </source>
</evidence>
<dbReference type="PROSITE" id="PS50968">
    <property type="entry name" value="BIOTINYL_LIPOYL"/>
    <property type="match status" value="1"/>
</dbReference>
<feature type="domain" description="Lipoyl-binding" evidence="5">
    <location>
        <begin position="2"/>
        <end position="77"/>
    </location>
</feature>
<keyword evidence="4" id="KW-0012">Acyltransferase</keyword>
<dbReference type="RefSeq" id="WP_072744996.1">
    <property type="nucleotide sequence ID" value="NZ_FQXR01000014.1"/>
</dbReference>
<dbReference type="InterPro" id="IPR001078">
    <property type="entry name" value="2-oxoacid_DH_actylTfrase"/>
</dbReference>
<evidence type="ECO:0000259" key="5">
    <source>
        <dbReference type="PROSITE" id="PS50968"/>
    </source>
</evidence>
<dbReference type="PANTHER" id="PTHR23151:SF90">
    <property type="entry name" value="DIHYDROLIPOYLLYSINE-RESIDUE ACETYLTRANSFERASE COMPONENT OF PYRUVATE DEHYDROGENASE COMPLEX, MITOCHONDRIAL-RELATED"/>
    <property type="match status" value="1"/>
</dbReference>
<evidence type="ECO:0000256" key="3">
    <source>
        <dbReference type="ARBA" id="ARBA00022823"/>
    </source>
</evidence>
<dbReference type="InterPro" id="IPR011053">
    <property type="entry name" value="Single_hybrid_motif"/>
</dbReference>
<comment type="similarity">
    <text evidence="2 4">Belongs to the 2-oxoacid dehydrogenase family.</text>
</comment>
<reference evidence="7 8" key="1">
    <citation type="submission" date="2016-11" db="EMBL/GenBank/DDBJ databases">
        <authorList>
            <person name="Jaros S."/>
            <person name="Januszkiewicz K."/>
            <person name="Wedrychowicz H."/>
        </authorList>
    </citation>
    <scope>NUCLEOTIDE SEQUENCE [LARGE SCALE GENOMIC DNA]</scope>
    <source>
        <strain evidence="7 8">DSM 13106</strain>
    </source>
</reference>
<dbReference type="Pfam" id="PF02817">
    <property type="entry name" value="E3_binding"/>
    <property type="match status" value="2"/>
</dbReference>
<dbReference type="SUPFAM" id="SSF51230">
    <property type="entry name" value="Single hybrid motif"/>
    <property type="match status" value="1"/>
</dbReference>
<dbReference type="OrthoDB" id="9805770at2"/>
<dbReference type="Gene3D" id="2.40.50.100">
    <property type="match status" value="1"/>
</dbReference>
<evidence type="ECO:0000256" key="1">
    <source>
        <dbReference type="ARBA" id="ARBA00001938"/>
    </source>
</evidence>
<dbReference type="SUPFAM" id="SSF47005">
    <property type="entry name" value="Peripheral subunit-binding domain of 2-oxo acid dehydrogenase complex"/>
    <property type="match status" value="2"/>
</dbReference>
<dbReference type="PROSITE" id="PS51826">
    <property type="entry name" value="PSBD"/>
    <property type="match status" value="2"/>
</dbReference>
<dbReference type="EMBL" id="FQXR01000014">
    <property type="protein sequence ID" value="SHI14121.1"/>
    <property type="molecule type" value="Genomic_DNA"/>
</dbReference>
<dbReference type="InterPro" id="IPR000089">
    <property type="entry name" value="Biotin_lipoyl"/>
</dbReference>
<dbReference type="Pfam" id="PF00364">
    <property type="entry name" value="Biotin_lipoyl"/>
    <property type="match status" value="1"/>
</dbReference>
<dbReference type="NCBIfam" id="NF011416">
    <property type="entry name" value="PRK14843.1"/>
    <property type="match status" value="1"/>
</dbReference>
<dbReference type="AlphaFoldDB" id="A0A1M5YQ87"/>
<keyword evidence="7" id="KW-0670">Pyruvate</keyword>
<dbReference type="InterPro" id="IPR004167">
    <property type="entry name" value="PSBD"/>
</dbReference>
<dbReference type="PROSITE" id="PS00189">
    <property type="entry name" value="LIPOYL"/>
    <property type="match status" value="1"/>
</dbReference>
<protein>
    <recommendedName>
        <fullName evidence="4">Dihydrolipoamide acetyltransferase component of pyruvate dehydrogenase complex</fullName>
        <ecNumber evidence="4">2.3.1.-</ecNumber>
    </recommendedName>
</protein>
<proteinExistence type="inferred from homology"/>
<feature type="domain" description="Peripheral subunit-binding (PSBD)" evidence="6">
    <location>
        <begin position="163"/>
        <end position="200"/>
    </location>
</feature>
<dbReference type="GO" id="GO:0016746">
    <property type="term" value="F:acyltransferase activity"/>
    <property type="evidence" value="ECO:0007669"/>
    <property type="project" value="UniProtKB-KW"/>
</dbReference>
<name>A0A1M5YQ87_9FIRM</name>
<dbReference type="Proteomes" id="UP000184389">
    <property type="component" value="Unassembled WGS sequence"/>
</dbReference>
<dbReference type="PANTHER" id="PTHR23151">
    <property type="entry name" value="DIHYDROLIPOAMIDE ACETYL/SUCCINYL-TRANSFERASE-RELATED"/>
    <property type="match status" value="1"/>
</dbReference>
<dbReference type="Gene3D" id="3.30.559.10">
    <property type="entry name" value="Chloramphenicol acetyltransferase-like domain"/>
    <property type="match status" value="1"/>
</dbReference>
<dbReference type="InterPro" id="IPR023213">
    <property type="entry name" value="CAT-like_dom_sf"/>
</dbReference>
<sequence>MATEVIMPKAGMDMQEGQIIKWYKKEGEHVEQGEVLLEIMTDKVNMEVEAETSGYLLKILKHDGETVPVITTIGYLGEKGEVIEAAAASETKVVEEKAVATKESPKVEKEEVVEEVKGKVRATPAARRIAREREIDLLSVKGSGPKGRIQQIDVLNYKEDVIKVSPLARRIAEIEGVDLEGIVGSGFNGKVMKEDVLKVLGNGETEETAETQDERIQLVPMTNMRKIIAKRMSESYFSAPTFTLNTEVDMTEVKALRAKVKDMILEETGKKITITDIIMLATAKALIKHPLVNASISEDGENIILHKYVNLAMAVGLESGLLTPVIEDADKKSLTEMVLATKDIVERTMNMKLSPDELQGSTFTVSNLGMYGITHFNPIINQPNSAILGVNTTVDKVVAVNGEMKIKPMMTLSLTVDHRVIDGVVGAKFLQDLKYLLENPVAMLI</sequence>
<comment type="cofactor">
    <cofactor evidence="1 4">
        <name>(R)-lipoate</name>
        <dbReference type="ChEBI" id="CHEBI:83088"/>
    </cofactor>
</comment>
<evidence type="ECO:0000259" key="6">
    <source>
        <dbReference type="PROSITE" id="PS51826"/>
    </source>
</evidence>
<keyword evidence="8" id="KW-1185">Reference proteome</keyword>
<gene>
    <name evidence="7" type="ORF">SAMN02745180_02360</name>
</gene>
<organism evidence="7 8">
    <name type="scientific">Sporanaerobacter acetigenes DSM 13106</name>
    <dbReference type="NCBI Taxonomy" id="1123281"/>
    <lineage>
        <taxon>Bacteria</taxon>
        <taxon>Bacillati</taxon>
        <taxon>Bacillota</taxon>
        <taxon>Tissierellia</taxon>
        <taxon>Tissierellales</taxon>
        <taxon>Sporanaerobacteraceae</taxon>
        <taxon>Sporanaerobacter</taxon>
    </lineage>
</organism>
<dbReference type="Pfam" id="PF00198">
    <property type="entry name" value="2-oxoacid_dh"/>
    <property type="match status" value="1"/>
</dbReference>
<accession>A0A1M5YQ87</accession>
<keyword evidence="3 4" id="KW-0450">Lipoyl</keyword>
<dbReference type="CDD" id="cd06849">
    <property type="entry name" value="lipoyl_domain"/>
    <property type="match status" value="1"/>
</dbReference>
<evidence type="ECO:0000256" key="4">
    <source>
        <dbReference type="RuleBase" id="RU003423"/>
    </source>
</evidence>
<dbReference type="SUPFAM" id="SSF52777">
    <property type="entry name" value="CoA-dependent acyltransferases"/>
    <property type="match status" value="1"/>
</dbReference>
<dbReference type="EC" id="2.3.1.-" evidence="4"/>
<feature type="domain" description="Peripheral subunit-binding (PSBD)" evidence="6">
    <location>
        <begin position="121"/>
        <end position="158"/>
    </location>
</feature>